<feature type="domain" description="DAGKc" evidence="1">
    <location>
        <begin position="1"/>
        <end position="100"/>
    </location>
</feature>
<dbReference type="EMBL" id="NMQI01000018">
    <property type="protein sequence ID" value="PMB48681.1"/>
    <property type="molecule type" value="Genomic_DNA"/>
</dbReference>
<dbReference type="Gene3D" id="3.40.50.10330">
    <property type="entry name" value="Probable inorganic polyphosphate/atp-NAD kinase, domain 1"/>
    <property type="match status" value="1"/>
</dbReference>
<evidence type="ECO:0000313" key="2">
    <source>
        <dbReference type="EMBL" id="PMB48681.1"/>
    </source>
</evidence>
<evidence type="ECO:0000259" key="1">
    <source>
        <dbReference type="PROSITE" id="PS50146"/>
    </source>
</evidence>
<comment type="caution">
    <text evidence="2">The sequence shown here is derived from an EMBL/GenBank/DDBJ whole genome shotgun (WGS) entry which is preliminary data.</text>
</comment>
<dbReference type="GO" id="GO:0016301">
    <property type="term" value="F:kinase activity"/>
    <property type="evidence" value="ECO:0007669"/>
    <property type="project" value="InterPro"/>
</dbReference>
<dbReference type="InterPro" id="IPR004363">
    <property type="entry name" value="Methylgl_synth"/>
</dbReference>
<evidence type="ECO:0000313" key="3">
    <source>
        <dbReference type="Proteomes" id="UP000234966"/>
    </source>
</evidence>
<proteinExistence type="predicted"/>
<protein>
    <recommendedName>
        <fullName evidence="1">DAGKc domain-containing protein</fullName>
    </recommendedName>
</protein>
<organism evidence="2 3">
    <name type="scientific">Fischerella thermalis CCMEE 5330</name>
    <dbReference type="NCBI Taxonomy" id="2019670"/>
    <lineage>
        <taxon>Bacteria</taxon>
        <taxon>Bacillati</taxon>
        <taxon>Cyanobacteriota</taxon>
        <taxon>Cyanophyceae</taxon>
        <taxon>Nostocales</taxon>
        <taxon>Hapalosiphonaceae</taxon>
        <taxon>Fischerella</taxon>
    </lineage>
</organism>
<gene>
    <name evidence="2" type="ORF">CEN41_00650</name>
</gene>
<dbReference type="RefSeq" id="WP_102206012.1">
    <property type="nucleotide sequence ID" value="NZ_NMQI01000018.1"/>
</dbReference>
<dbReference type="GO" id="GO:0019242">
    <property type="term" value="P:methylglyoxal biosynthetic process"/>
    <property type="evidence" value="ECO:0007669"/>
    <property type="project" value="InterPro"/>
</dbReference>
<reference evidence="2 3" key="1">
    <citation type="submission" date="2017-07" db="EMBL/GenBank/DDBJ databases">
        <title>Genomes of Fischerella (Mastigocladus) sp. strains.</title>
        <authorList>
            <person name="Miller S.R."/>
        </authorList>
    </citation>
    <scope>NUCLEOTIDE SEQUENCE [LARGE SCALE GENOMIC DNA]</scope>
    <source>
        <strain evidence="2 3">CCMEE 5330</strain>
    </source>
</reference>
<dbReference type="SUPFAM" id="SSF111331">
    <property type="entry name" value="NAD kinase/diacylglycerol kinase-like"/>
    <property type="match status" value="1"/>
</dbReference>
<dbReference type="PANTHER" id="PTHR30492">
    <property type="entry name" value="METHYLGLYOXAL SYNTHASE"/>
    <property type="match status" value="1"/>
</dbReference>
<accession>A0A2N6MPJ9</accession>
<dbReference type="InterPro" id="IPR001206">
    <property type="entry name" value="Diacylglycerol_kinase_cat_dom"/>
</dbReference>
<dbReference type="PROSITE" id="PS50146">
    <property type="entry name" value="DAGK"/>
    <property type="match status" value="1"/>
</dbReference>
<dbReference type="GO" id="GO:0008929">
    <property type="term" value="F:methylglyoxal synthase activity"/>
    <property type="evidence" value="ECO:0007669"/>
    <property type="project" value="InterPro"/>
</dbReference>
<dbReference type="GO" id="GO:0005829">
    <property type="term" value="C:cytosol"/>
    <property type="evidence" value="ECO:0007669"/>
    <property type="project" value="TreeGrafter"/>
</dbReference>
<dbReference type="InterPro" id="IPR017438">
    <property type="entry name" value="ATP-NAD_kinase_N"/>
</dbReference>
<dbReference type="AlphaFoldDB" id="A0A2N6MPJ9"/>
<name>A0A2N6MPJ9_9CYAN</name>
<dbReference type="PANTHER" id="PTHR30492:SF0">
    <property type="entry name" value="METHYLGLYOXAL SYNTHASE"/>
    <property type="match status" value="1"/>
</dbReference>
<sequence length="100" mass="10419">MTRSACFIFNPFSGQGNSVEELIAIRAILEPEIKLDICPLNSREIDPVQLTHSAIKRGADIVIASGGDGTVSAVAEALIGTGIPLGVIPRGTANAFAMEI</sequence>
<dbReference type="Proteomes" id="UP000234966">
    <property type="component" value="Unassembled WGS sequence"/>
</dbReference>
<dbReference type="InterPro" id="IPR016064">
    <property type="entry name" value="NAD/diacylglycerol_kinase_sf"/>
</dbReference>
<dbReference type="Pfam" id="PF00781">
    <property type="entry name" value="DAGK_cat"/>
    <property type="match status" value="1"/>
</dbReference>